<evidence type="ECO:0000313" key="7">
    <source>
        <dbReference type="EMBL" id="PAV06301.1"/>
    </source>
</evidence>
<comment type="caution">
    <text evidence="7">The sequence shown here is derived from an EMBL/GenBank/DDBJ whole genome shotgun (WGS) entry which is preliminary data.</text>
</comment>
<dbReference type="InterPro" id="IPR043149">
    <property type="entry name" value="TagF_N"/>
</dbReference>
<dbReference type="AlphaFoldDB" id="A0A2A2H9Y9"/>
<dbReference type="InterPro" id="IPR043148">
    <property type="entry name" value="TagF_C"/>
</dbReference>
<sequence>MNIRHIIKKLVILLYLIFLKVLPVNNNVIFFESSVGRNYSGNPKYVYEEMVDQGLDKKFKCIWSLENMDIKIPGNAKKIKRTGLSYLYYLAVAKIWICDTRLPAFLVKRPKTTYIQLWHGTPLKKLAMDMDILSMSEKMELSEYKRLFKENTETWDYLISQSDYTTQRFKSCFDFKKEILSTGFPRNDVLFKKNDAKSIESIKKKYNIPLNKKVILYAPTWRDDEFYENGIYKFSTQINFDLLKKELDDTHIILVKLHYLVKDPVDWSSYEGFVYKCDHLQDIQELYLISDILVTDYSSVIFDYALLKRPMIIYAYDYQKYKNDLRGFYFNIFEEFPGPVVKNNIDLINSIKNYDCNCYSKKYNEFLNKFTSFDKGNASSKIVDLILEKTPYSNNS</sequence>
<evidence type="ECO:0000256" key="2">
    <source>
        <dbReference type="ARBA" id="ARBA00010488"/>
    </source>
</evidence>
<gene>
    <name evidence="7" type="ORF">ASJ80_15865</name>
</gene>
<evidence type="ECO:0000256" key="6">
    <source>
        <dbReference type="ARBA" id="ARBA00023136"/>
    </source>
</evidence>
<reference evidence="7 8" key="1">
    <citation type="journal article" date="2017" name="BMC Genomics">
        <title>Genomic analysis of methanogenic archaea reveals a shift towards energy conservation.</title>
        <authorList>
            <person name="Gilmore S.P."/>
            <person name="Henske J.K."/>
            <person name="Sexton J.A."/>
            <person name="Solomon K.V."/>
            <person name="Seppala S."/>
            <person name="Yoo J.I."/>
            <person name="Huyett L.M."/>
            <person name="Pressman A."/>
            <person name="Cogan J.Z."/>
            <person name="Kivenson V."/>
            <person name="Peng X."/>
            <person name="Tan Y."/>
            <person name="Valentine D.L."/>
            <person name="O'Malley M.A."/>
        </authorList>
    </citation>
    <scope>NUCLEOTIDE SEQUENCE [LARGE SCALE GENOMIC DNA]</scope>
    <source>
        <strain evidence="7 8">M.o.H.</strain>
    </source>
</reference>
<dbReference type="EMBL" id="LMVM01000001">
    <property type="protein sequence ID" value="PAV06301.1"/>
    <property type="molecule type" value="Genomic_DNA"/>
</dbReference>
<dbReference type="Gene3D" id="3.40.50.12580">
    <property type="match status" value="1"/>
</dbReference>
<keyword evidence="3" id="KW-1003">Cell membrane</keyword>
<dbReference type="RefSeq" id="WP_095651943.1">
    <property type="nucleotide sequence ID" value="NZ_LMVM01000001.1"/>
</dbReference>
<comment type="subcellular location">
    <subcellularLocation>
        <location evidence="1">Cell membrane</location>
        <topology evidence="1">Peripheral membrane protein</topology>
    </subcellularLocation>
</comment>
<dbReference type="GO" id="GO:0047355">
    <property type="term" value="F:CDP-glycerol glycerophosphotransferase activity"/>
    <property type="evidence" value="ECO:0007669"/>
    <property type="project" value="InterPro"/>
</dbReference>
<keyword evidence="6" id="KW-0472">Membrane</keyword>
<dbReference type="GO" id="GO:0005886">
    <property type="term" value="C:plasma membrane"/>
    <property type="evidence" value="ECO:0007669"/>
    <property type="project" value="UniProtKB-SubCell"/>
</dbReference>
<organism evidence="7 8">
    <name type="scientific">Methanobacterium bryantii</name>
    <dbReference type="NCBI Taxonomy" id="2161"/>
    <lineage>
        <taxon>Archaea</taxon>
        <taxon>Methanobacteriati</taxon>
        <taxon>Methanobacteriota</taxon>
        <taxon>Methanomada group</taxon>
        <taxon>Methanobacteria</taxon>
        <taxon>Methanobacteriales</taxon>
        <taxon>Methanobacteriaceae</taxon>
        <taxon>Methanobacterium</taxon>
    </lineage>
</organism>
<dbReference type="InterPro" id="IPR007554">
    <property type="entry name" value="Glycerophosphate_synth"/>
</dbReference>
<keyword evidence="5" id="KW-0777">Teichoic acid biosynthesis</keyword>
<dbReference type="Pfam" id="PF04464">
    <property type="entry name" value="Glyphos_transf"/>
    <property type="match status" value="1"/>
</dbReference>
<evidence type="ECO:0000313" key="8">
    <source>
        <dbReference type="Proteomes" id="UP000217784"/>
    </source>
</evidence>
<dbReference type="SUPFAM" id="SSF53756">
    <property type="entry name" value="UDP-Glycosyltransferase/glycogen phosphorylase"/>
    <property type="match status" value="1"/>
</dbReference>
<dbReference type="Gene3D" id="3.40.50.11820">
    <property type="match status" value="1"/>
</dbReference>
<dbReference type="Proteomes" id="UP000217784">
    <property type="component" value="Unassembled WGS sequence"/>
</dbReference>
<proteinExistence type="inferred from homology"/>
<protein>
    <submittedName>
        <fullName evidence="7">CDP-glycerol--glycerophosphate glycerophosphotransferase</fullName>
    </submittedName>
</protein>
<evidence type="ECO:0000256" key="5">
    <source>
        <dbReference type="ARBA" id="ARBA00022944"/>
    </source>
</evidence>
<keyword evidence="4 7" id="KW-0808">Transferase</keyword>
<name>A0A2A2H9Y9_METBR</name>
<dbReference type="OrthoDB" id="77671at2157"/>
<comment type="similarity">
    <text evidence="2">Belongs to the CDP-glycerol glycerophosphotransferase family.</text>
</comment>
<evidence type="ECO:0000256" key="3">
    <source>
        <dbReference type="ARBA" id="ARBA00022475"/>
    </source>
</evidence>
<evidence type="ECO:0000256" key="4">
    <source>
        <dbReference type="ARBA" id="ARBA00022679"/>
    </source>
</evidence>
<keyword evidence="8" id="KW-1185">Reference proteome</keyword>
<dbReference type="InterPro" id="IPR051612">
    <property type="entry name" value="Teichoic_Acid_Biosynth"/>
</dbReference>
<evidence type="ECO:0000256" key="1">
    <source>
        <dbReference type="ARBA" id="ARBA00004202"/>
    </source>
</evidence>
<dbReference type="PANTHER" id="PTHR37316:SF3">
    <property type="entry name" value="TEICHOIC ACID GLYCEROL-PHOSPHATE TRANSFERASE"/>
    <property type="match status" value="1"/>
</dbReference>
<accession>A0A2A2H9Y9</accession>
<dbReference type="PANTHER" id="PTHR37316">
    <property type="entry name" value="TEICHOIC ACID GLYCEROL-PHOSPHATE PRIMASE"/>
    <property type="match status" value="1"/>
</dbReference>